<dbReference type="Pfam" id="PF14709">
    <property type="entry name" value="DND1_DSRM"/>
    <property type="match status" value="1"/>
</dbReference>
<gene>
    <name evidence="4" type="ORF">QN277_022610</name>
</gene>
<sequence>MENNYSHPENSVINLRQLPPIDPSRIANPSFNRKWSKPKFGKPNFNRGLKPFKSEAAPRKSNSSPSSSGKTSENLGNTNTSDSDSAENGMKQGSARSNLYEICAANHWKPPVFECCQEEGPSHRRKFTFKVVFEMEAGLKTTVECFSSPHPKKKAAADHVAEGALWFLKHEGHVRKNK</sequence>
<evidence type="ECO:0000313" key="4">
    <source>
        <dbReference type="EMBL" id="KAK4269456.1"/>
    </source>
</evidence>
<dbReference type="PROSITE" id="PS50137">
    <property type="entry name" value="DS_RBD"/>
    <property type="match status" value="1"/>
</dbReference>
<dbReference type="SUPFAM" id="SSF54768">
    <property type="entry name" value="dsRNA-binding domain-like"/>
    <property type="match status" value="1"/>
</dbReference>
<proteinExistence type="predicted"/>
<reference evidence="4" key="1">
    <citation type="submission" date="2023-10" db="EMBL/GenBank/DDBJ databases">
        <title>Chromosome-level genome of the transformable northern wattle, Acacia crassicarpa.</title>
        <authorList>
            <person name="Massaro I."/>
            <person name="Sinha N.R."/>
            <person name="Poethig S."/>
            <person name="Leichty A.R."/>
        </authorList>
    </citation>
    <scope>NUCLEOTIDE SEQUENCE</scope>
    <source>
        <strain evidence="4">Acra3RX</strain>
        <tissue evidence="4">Leaf</tissue>
    </source>
</reference>
<feature type="domain" description="DRBM" evidence="3">
    <location>
        <begin position="94"/>
        <end position="170"/>
    </location>
</feature>
<feature type="compositionally biased region" description="Polar residues" evidence="2">
    <location>
        <begin position="1"/>
        <end position="14"/>
    </location>
</feature>
<dbReference type="Proteomes" id="UP001293593">
    <property type="component" value="Unassembled WGS sequence"/>
</dbReference>
<accession>A0AAE1MQV6</accession>
<comment type="caution">
    <text evidence="4">The sequence shown here is derived from an EMBL/GenBank/DDBJ whole genome shotgun (WGS) entry which is preliminary data.</text>
</comment>
<evidence type="ECO:0000259" key="3">
    <source>
        <dbReference type="PROSITE" id="PS50137"/>
    </source>
</evidence>
<name>A0AAE1MQV6_9FABA</name>
<keyword evidence="5" id="KW-1185">Reference proteome</keyword>
<dbReference type="InterPro" id="IPR014720">
    <property type="entry name" value="dsRBD_dom"/>
</dbReference>
<feature type="region of interest" description="Disordered" evidence="2">
    <location>
        <begin position="1"/>
        <end position="93"/>
    </location>
</feature>
<feature type="compositionally biased region" description="Polar residues" evidence="2">
    <location>
        <begin position="73"/>
        <end position="83"/>
    </location>
</feature>
<protein>
    <recommendedName>
        <fullName evidence="3">DRBM domain-containing protein</fullName>
    </recommendedName>
</protein>
<dbReference type="GO" id="GO:0003723">
    <property type="term" value="F:RNA binding"/>
    <property type="evidence" value="ECO:0007669"/>
    <property type="project" value="UniProtKB-UniRule"/>
</dbReference>
<feature type="compositionally biased region" description="Low complexity" evidence="2">
    <location>
        <begin position="61"/>
        <end position="72"/>
    </location>
</feature>
<dbReference type="SMART" id="SM00358">
    <property type="entry name" value="DSRM"/>
    <property type="match status" value="1"/>
</dbReference>
<dbReference type="EMBL" id="JAWXYG010000006">
    <property type="protein sequence ID" value="KAK4269456.1"/>
    <property type="molecule type" value="Genomic_DNA"/>
</dbReference>
<evidence type="ECO:0000256" key="2">
    <source>
        <dbReference type="SAM" id="MobiDB-lite"/>
    </source>
</evidence>
<evidence type="ECO:0000313" key="5">
    <source>
        <dbReference type="Proteomes" id="UP001293593"/>
    </source>
</evidence>
<keyword evidence="1" id="KW-0694">RNA-binding</keyword>
<evidence type="ECO:0000256" key="1">
    <source>
        <dbReference type="PROSITE-ProRule" id="PRU00266"/>
    </source>
</evidence>
<dbReference type="Gene3D" id="3.30.160.20">
    <property type="match status" value="1"/>
</dbReference>
<dbReference type="AlphaFoldDB" id="A0AAE1MQV6"/>
<organism evidence="4 5">
    <name type="scientific">Acacia crassicarpa</name>
    <name type="common">northern wattle</name>
    <dbReference type="NCBI Taxonomy" id="499986"/>
    <lineage>
        <taxon>Eukaryota</taxon>
        <taxon>Viridiplantae</taxon>
        <taxon>Streptophyta</taxon>
        <taxon>Embryophyta</taxon>
        <taxon>Tracheophyta</taxon>
        <taxon>Spermatophyta</taxon>
        <taxon>Magnoliopsida</taxon>
        <taxon>eudicotyledons</taxon>
        <taxon>Gunneridae</taxon>
        <taxon>Pentapetalae</taxon>
        <taxon>rosids</taxon>
        <taxon>fabids</taxon>
        <taxon>Fabales</taxon>
        <taxon>Fabaceae</taxon>
        <taxon>Caesalpinioideae</taxon>
        <taxon>mimosoid clade</taxon>
        <taxon>Acacieae</taxon>
        <taxon>Acacia</taxon>
    </lineage>
</organism>